<dbReference type="SUPFAM" id="SSF56176">
    <property type="entry name" value="FAD-binding/transporter-associated domain-like"/>
    <property type="match status" value="1"/>
</dbReference>
<keyword evidence="13 16" id="KW-0131">Cell cycle</keyword>
<dbReference type="Proteomes" id="UP000285655">
    <property type="component" value="Unassembled WGS sequence"/>
</dbReference>
<dbReference type="AlphaFoldDB" id="A0A419DAE7"/>
<evidence type="ECO:0000256" key="14">
    <source>
        <dbReference type="ARBA" id="ARBA00023316"/>
    </source>
</evidence>
<protein>
    <recommendedName>
        <fullName evidence="16">UDP-N-acetylenolpyruvoylglucosamine reductase</fullName>
        <ecNumber evidence="16">1.3.1.98</ecNumber>
    </recommendedName>
    <alternativeName>
        <fullName evidence="16">UDP-N-acetylmuramate dehydrogenase</fullName>
    </alternativeName>
</protein>
<keyword evidence="8 16" id="KW-0274">FAD</keyword>
<keyword evidence="5 16" id="KW-0963">Cytoplasm</keyword>
<dbReference type="InterPro" id="IPR006094">
    <property type="entry name" value="Oxid_FAD_bind_N"/>
</dbReference>
<dbReference type="GO" id="GO:0009252">
    <property type="term" value="P:peptidoglycan biosynthetic process"/>
    <property type="evidence" value="ECO:0007669"/>
    <property type="project" value="UniProtKB-UniRule"/>
</dbReference>
<accession>A0A419DAE7</accession>
<evidence type="ECO:0000256" key="15">
    <source>
        <dbReference type="ARBA" id="ARBA00048914"/>
    </source>
</evidence>
<dbReference type="InterPro" id="IPR016169">
    <property type="entry name" value="FAD-bd_PCMH_sub2"/>
</dbReference>
<name>A0A419DAE7_9BACT</name>
<dbReference type="NCBIfam" id="NF010480">
    <property type="entry name" value="PRK13905.1"/>
    <property type="match status" value="1"/>
</dbReference>
<dbReference type="InterPro" id="IPR003170">
    <property type="entry name" value="MurB"/>
</dbReference>
<dbReference type="GO" id="GO:0071949">
    <property type="term" value="F:FAD binding"/>
    <property type="evidence" value="ECO:0007669"/>
    <property type="project" value="InterPro"/>
</dbReference>
<dbReference type="PANTHER" id="PTHR21071">
    <property type="entry name" value="UDP-N-ACETYLENOLPYRUVOYLGLUCOSAMINE REDUCTASE"/>
    <property type="match status" value="1"/>
</dbReference>
<dbReference type="InterPro" id="IPR036635">
    <property type="entry name" value="MurB_C_sf"/>
</dbReference>
<evidence type="ECO:0000313" key="18">
    <source>
        <dbReference type="EMBL" id="RJO60077.1"/>
    </source>
</evidence>
<dbReference type="GO" id="GO:0008762">
    <property type="term" value="F:UDP-N-acetylmuramate dehydrogenase activity"/>
    <property type="evidence" value="ECO:0007669"/>
    <property type="project" value="UniProtKB-UniRule"/>
</dbReference>
<dbReference type="GO" id="GO:0005829">
    <property type="term" value="C:cytosol"/>
    <property type="evidence" value="ECO:0007669"/>
    <property type="project" value="TreeGrafter"/>
</dbReference>
<dbReference type="Pfam" id="PF01565">
    <property type="entry name" value="FAD_binding_4"/>
    <property type="match status" value="1"/>
</dbReference>
<evidence type="ECO:0000256" key="8">
    <source>
        <dbReference type="ARBA" id="ARBA00022827"/>
    </source>
</evidence>
<evidence type="ECO:0000256" key="13">
    <source>
        <dbReference type="ARBA" id="ARBA00023306"/>
    </source>
</evidence>
<dbReference type="GO" id="GO:0008360">
    <property type="term" value="P:regulation of cell shape"/>
    <property type="evidence" value="ECO:0007669"/>
    <property type="project" value="UniProtKB-KW"/>
</dbReference>
<dbReference type="EMBL" id="QZJW01000055">
    <property type="protein sequence ID" value="RJO60077.1"/>
    <property type="molecule type" value="Genomic_DNA"/>
</dbReference>
<comment type="subcellular location">
    <subcellularLocation>
        <location evidence="3 16">Cytoplasm</location>
    </subcellularLocation>
</comment>
<feature type="active site" evidence="16">
    <location>
        <position position="297"/>
    </location>
</feature>
<comment type="cofactor">
    <cofactor evidence="1 16">
        <name>FAD</name>
        <dbReference type="ChEBI" id="CHEBI:57692"/>
    </cofactor>
</comment>
<evidence type="ECO:0000256" key="11">
    <source>
        <dbReference type="ARBA" id="ARBA00022984"/>
    </source>
</evidence>
<evidence type="ECO:0000256" key="12">
    <source>
        <dbReference type="ARBA" id="ARBA00023002"/>
    </source>
</evidence>
<dbReference type="InterPro" id="IPR011601">
    <property type="entry name" value="MurB_C"/>
</dbReference>
<gene>
    <name evidence="16 18" type="primary">murB</name>
    <name evidence="18" type="ORF">C4544_06975</name>
</gene>
<evidence type="ECO:0000313" key="19">
    <source>
        <dbReference type="Proteomes" id="UP000285655"/>
    </source>
</evidence>
<evidence type="ECO:0000256" key="16">
    <source>
        <dbReference type="HAMAP-Rule" id="MF_00037"/>
    </source>
</evidence>
<dbReference type="InterPro" id="IPR016167">
    <property type="entry name" value="FAD-bd_PCMH_sub1"/>
</dbReference>
<evidence type="ECO:0000256" key="4">
    <source>
        <dbReference type="ARBA" id="ARBA00004752"/>
    </source>
</evidence>
<evidence type="ECO:0000256" key="2">
    <source>
        <dbReference type="ARBA" id="ARBA00003921"/>
    </source>
</evidence>
<feature type="domain" description="FAD-binding PCMH-type" evidence="17">
    <location>
        <begin position="16"/>
        <end position="180"/>
    </location>
</feature>
<dbReference type="InterPro" id="IPR016166">
    <property type="entry name" value="FAD-bd_PCMH"/>
</dbReference>
<dbReference type="Gene3D" id="3.30.465.10">
    <property type="match status" value="1"/>
</dbReference>
<evidence type="ECO:0000256" key="7">
    <source>
        <dbReference type="ARBA" id="ARBA00022630"/>
    </source>
</evidence>
<dbReference type="PANTHER" id="PTHR21071:SF4">
    <property type="entry name" value="UDP-N-ACETYLENOLPYRUVOYLGLUCOSAMINE REDUCTASE"/>
    <property type="match status" value="1"/>
</dbReference>
<dbReference type="UniPathway" id="UPA00219"/>
<keyword evidence="11 16" id="KW-0573">Peptidoglycan synthesis</keyword>
<keyword evidence="9 16" id="KW-0521">NADP</keyword>
<evidence type="ECO:0000256" key="5">
    <source>
        <dbReference type="ARBA" id="ARBA00022490"/>
    </source>
</evidence>
<dbReference type="Gene3D" id="3.30.43.10">
    <property type="entry name" value="Uridine Diphospho-n-acetylenolpyruvylglucosamine Reductase, domain 2"/>
    <property type="match status" value="1"/>
</dbReference>
<comment type="similarity">
    <text evidence="16">Belongs to the MurB family.</text>
</comment>
<reference evidence="18 19" key="1">
    <citation type="journal article" date="2017" name="ISME J.">
        <title>Energy and carbon metabolisms in a deep terrestrial subsurface fluid microbial community.</title>
        <authorList>
            <person name="Momper L."/>
            <person name="Jungbluth S.P."/>
            <person name="Lee M.D."/>
            <person name="Amend J.P."/>
        </authorList>
    </citation>
    <scope>NUCLEOTIDE SEQUENCE [LARGE SCALE GENOMIC DNA]</scope>
    <source>
        <strain evidence="18">SURF_29</strain>
    </source>
</reference>
<comment type="function">
    <text evidence="2 16">Cell wall formation.</text>
</comment>
<comment type="catalytic activity">
    <reaction evidence="15 16">
        <text>UDP-N-acetyl-alpha-D-muramate + NADP(+) = UDP-N-acetyl-3-O-(1-carboxyvinyl)-alpha-D-glucosamine + NADPH + H(+)</text>
        <dbReference type="Rhea" id="RHEA:12248"/>
        <dbReference type="ChEBI" id="CHEBI:15378"/>
        <dbReference type="ChEBI" id="CHEBI:57783"/>
        <dbReference type="ChEBI" id="CHEBI:58349"/>
        <dbReference type="ChEBI" id="CHEBI:68483"/>
        <dbReference type="ChEBI" id="CHEBI:70757"/>
        <dbReference type="EC" id="1.3.1.98"/>
    </reaction>
</comment>
<dbReference type="HAMAP" id="MF_00037">
    <property type="entry name" value="MurB"/>
    <property type="match status" value="1"/>
</dbReference>
<sequence length="301" mass="33082">MKIEKDIDLKRYNTYGVGGNARYFVLAREEQDLINAFTFAKEKNISFIVLGKGSNVLISEKGFDGLVIINNTREIKKDNEILSVSSGASLALVTKFTISEGLSGIEFLAGVPGTFGGAIIGNAGCYFGEIADLILDVEIIDGEGMKKITKKEARFSYRDSIFKHDFQGIILSARLKLNSSTKEKVSEKSLDIIKKRSIKDPKGRTSGSFFKNIEVKNAPKKLLSQVETRGMDGHIPTGKLIDEAGCKGMRVGDAEVSTYNAGFIINTGNATADDIKKLAEEVKKRVYDKFGVELEPEVRYL</sequence>
<dbReference type="GO" id="GO:0071555">
    <property type="term" value="P:cell wall organization"/>
    <property type="evidence" value="ECO:0007669"/>
    <property type="project" value="UniProtKB-KW"/>
</dbReference>
<evidence type="ECO:0000256" key="3">
    <source>
        <dbReference type="ARBA" id="ARBA00004496"/>
    </source>
</evidence>
<dbReference type="SUPFAM" id="SSF56194">
    <property type="entry name" value="Uridine diphospho-N-Acetylenolpyruvylglucosamine reductase, MurB, C-terminal domain"/>
    <property type="match status" value="1"/>
</dbReference>
<dbReference type="EC" id="1.3.1.98" evidence="16"/>
<evidence type="ECO:0000256" key="1">
    <source>
        <dbReference type="ARBA" id="ARBA00001974"/>
    </source>
</evidence>
<keyword evidence="6 16" id="KW-0132">Cell division</keyword>
<evidence type="ECO:0000256" key="9">
    <source>
        <dbReference type="ARBA" id="ARBA00022857"/>
    </source>
</evidence>
<dbReference type="Gene3D" id="3.90.78.10">
    <property type="entry name" value="UDP-N-acetylenolpyruvoylglucosamine reductase, C-terminal domain"/>
    <property type="match status" value="1"/>
</dbReference>
<dbReference type="NCBIfam" id="TIGR00179">
    <property type="entry name" value="murB"/>
    <property type="match status" value="1"/>
</dbReference>
<dbReference type="PROSITE" id="PS51387">
    <property type="entry name" value="FAD_PCMH"/>
    <property type="match status" value="1"/>
</dbReference>
<evidence type="ECO:0000259" key="17">
    <source>
        <dbReference type="PROSITE" id="PS51387"/>
    </source>
</evidence>
<keyword evidence="14 16" id="KW-0961">Cell wall biogenesis/degradation</keyword>
<keyword evidence="12 16" id="KW-0560">Oxidoreductase</keyword>
<feature type="active site" description="Proton donor" evidence="16">
    <location>
        <position position="208"/>
    </location>
</feature>
<evidence type="ECO:0000256" key="10">
    <source>
        <dbReference type="ARBA" id="ARBA00022960"/>
    </source>
</evidence>
<evidence type="ECO:0000256" key="6">
    <source>
        <dbReference type="ARBA" id="ARBA00022618"/>
    </source>
</evidence>
<comment type="caution">
    <text evidence="18">The sequence shown here is derived from an EMBL/GenBank/DDBJ whole genome shotgun (WGS) entry which is preliminary data.</text>
</comment>
<feature type="active site" evidence="16">
    <location>
        <position position="158"/>
    </location>
</feature>
<proteinExistence type="inferred from homology"/>
<organism evidence="18 19">
    <name type="scientific">candidate division WS5 bacterium</name>
    <dbReference type="NCBI Taxonomy" id="2093353"/>
    <lineage>
        <taxon>Bacteria</taxon>
        <taxon>candidate division WS5</taxon>
    </lineage>
</organism>
<comment type="pathway">
    <text evidence="4 16">Cell wall biogenesis; peptidoglycan biosynthesis.</text>
</comment>
<dbReference type="InterPro" id="IPR036318">
    <property type="entry name" value="FAD-bd_PCMH-like_sf"/>
</dbReference>
<keyword evidence="10 16" id="KW-0133">Cell shape</keyword>
<dbReference type="Pfam" id="PF02873">
    <property type="entry name" value="MurB_C"/>
    <property type="match status" value="1"/>
</dbReference>
<dbReference type="GO" id="GO:0051301">
    <property type="term" value="P:cell division"/>
    <property type="evidence" value="ECO:0007669"/>
    <property type="project" value="UniProtKB-KW"/>
</dbReference>
<keyword evidence="7 16" id="KW-0285">Flavoprotein</keyword>